<proteinExistence type="inferred from homology"/>
<protein>
    <recommendedName>
        <fullName evidence="4">N-acetyltransferase domain-containing protein</fullName>
    </recommendedName>
</protein>
<evidence type="ECO:0000256" key="3">
    <source>
        <dbReference type="ARBA" id="ARBA00023315"/>
    </source>
</evidence>
<sequence length="175" mass="20217">MVLKLQKYHEWMQDVTLREATASEPLTLEEEYEMQQLTFIILARQHHSASRSGEERESRMIGDVNMFLADGFEGDAECEIMIADPIDRGKGYAGEAMRIFLSYITTRLNIRPSQLIARIGNTNQASIRLFQTLGFVIERVVDVFEQVDLRCSRFSVDEWDVILAEREYDSSSLKQ</sequence>
<dbReference type="OrthoDB" id="5043642at2759"/>
<dbReference type="PANTHER" id="PTHR13256:SF16">
    <property type="entry name" value="ALPHA_BETA-TUBULIN-N-ACETYLTRANSFERASE 9"/>
    <property type="match status" value="1"/>
</dbReference>
<dbReference type="VEuPathDB" id="FungiDB:TREMEDRAFT_18845"/>
<dbReference type="FunCoup" id="A0A4Q1B8A6">
    <property type="interactions" value="221"/>
</dbReference>
<comment type="caution">
    <text evidence="5">The sequence shown here is derived from an EMBL/GenBank/DDBJ whole genome shotgun (WGS) entry which is preliminary data.</text>
</comment>
<dbReference type="Proteomes" id="UP000289152">
    <property type="component" value="Unassembled WGS sequence"/>
</dbReference>
<dbReference type="AlphaFoldDB" id="A0A4Q1B8A6"/>
<dbReference type="PANTHER" id="PTHR13256">
    <property type="entry name" value="N-ACETYLTRANSFERASE 9"/>
    <property type="match status" value="1"/>
</dbReference>
<dbReference type="InterPro" id="IPR016181">
    <property type="entry name" value="Acyl_CoA_acyltransferase"/>
</dbReference>
<dbReference type="InParanoid" id="A0A4Q1B8A6"/>
<name>A0A4Q1B8A6_TREME</name>
<dbReference type="InterPro" id="IPR039135">
    <property type="entry name" value="NAT9-like"/>
</dbReference>
<dbReference type="Gene3D" id="3.40.630.30">
    <property type="match status" value="1"/>
</dbReference>
<evidence type="ECO:0000313" key="6">
    <source>
        <dbReference type="Proteomes" id="UP000289152"/>
    </source>
</evidence>
<evidence type="ECO:0000259" key="4">
    <source>
        <dbReference type="Pfam" id="PF13302"/>
    </source>
</evidence>
<keyword evidence="6" id="KW-1185">Reference proteome</keyword>
<dbReference type="SUPFAM" id="SSF55729">
    <property type="entry name" value="Acyl-CoA N-acyltransferases (Nat)"/>
    <property type="match status" value="1"/>
</dbReference>
<dbReference type="STRING" id="5217.A0A4Q1B8A6"/>
<organism evidence="5 6">
    <name type="scientific">Tremella mesenterica</name>
    <name type="common">Jelly fungus</name>
    <dbReference type="NCBI Taxonomy" id="5217"/>
    <lineage>
        <taxon>Eukaryota</taxon>
        <taxon>Fungi</taxon>
        <taxon>Dikarya</taxon>
        <taxon>Basidiomycota</taxon>
        <taxon>Agaricomycotina</taxon>
        <taxon>Tremellomycetes</taxon>
        <taxon>Tremellales</taxon>
        <taxon>Tremellaceae</taxon>
        <taxon>Tremella</taxon>
    </lineage>
</organism>
<gene>
    <name evidence="5" type="ORF">M231_07782</name>
</gene>
<accession>A0A4Q1B8A6</accession>
<evidence type="ECO:0000256" key="2">
    <source>
        <dbReference type="ARBA" id="ARBA00022679"/>
    </source>
</evidence>
<keyword evidence="3" id="KW-0012">Acyltransferase</keyword>
<evidence type="ECO:0000313" key="5">
    <source>
        <dbReference type="EMBL" id="RXK34968.1"/>
    </source>
</evidence>
<dbReference type="GO" id="GO:0008080">
    <property type="term" value="F:N-acetyltransferase activity"/>
    <property type="evidence" value="ECO:0007669"/>
    <property type="project" value="InterPro"/>
</dbReference>
<comment type="similarity">
    <text evidence="1">Belongs to the acetyltransferase family. GNAT subfamily.</text>
</comment>
<dbReference type="InterPro" id="IPR000182">
    <property type="entry name" value="GNAT_dom"/>
</dbReference>
<dbReference type="Pfam" id="PF13302">
    <property type="entry name" value="Acetyltransf_3"/>
    <property type="match status" value="1"/>
</dbReference>
<feature type="domain" description="N-acetyltransferase" evidence="4">
    <location>
        <begin position="6"/>
        <end position="136"/>
    </location>
</feature>
<reference evidence="5 6" key="1">
    <citation type="submission" date="2016-06" db="EMBL/GenBank/DDBJ databases">
        <title>Evolution of pathogenesis and genome organization in the Tremellales.</title>
        <authorList>
            <person name="Cuomo C."/>
            <person name="Litvintseva A."/>
            <person name="Heitman J."/>
            <person name="Chen Y."/>
            <person name="Sun S."/>
            <person name="Springer D."/>
            <person name="Dromer F."/>
            <person name="Young S."/>
            <person name="Zeng Q."/>
            <person name="Chapman S."/>
            <person name="Gujja S."/>
            <person name="Saif S."/>
            <person name="Birren B."/>
        </authorList>
    </citation>
    <scope>NUCLEOTIDE SEQUENCE [LARGE SCALE GENOMIC DNA]</scope>
    <source>
        <strain evidence="5 6">ATCC 28783</strain>
    </source>
</reference>
<keyword evidence="2" id="KW-0808">Transferase</keyword>
<dbReference type="EMBL" id="SDIL01000168">
    <property type="protein sequence ID" value="RXK34968.1"/>
    <property type="molecule type" value="Genomic_DNA"/>
</dbReference>
<evidence type="ECO:0000256" key="1">
    <source>
        <dbReference type="ARBA" id="ARBA00009342"/>
    </source>
</evidence>